<keyword evidence="3" id="KW-0813">Transport</keyword>
<dbReference type="AlphaFoldDB" id="A0A261UHN5"/>
<reference evidence="11" key="1">
    <citation type="submission" date="2017-05" db="EMBL/GenBank/DDBJ databases">
        <title>Complete and WGS of Bordetella genogroups.</title>
        <authorList>
            <person name="Spilker T."/>
            <person name="Lipuma J."/>
        </authorList>
    </citation>
    <scope>NUCLEOTIDE SEQUENCE [LARGE SCALE GENOMIC DNA]</scope>
    <source>
        <strain evidence="11">AU8856</strain>
    </source>
</reference>
<keyword evidence="6 9" id="KW-1133">Transmembrane helix</keyword>
<feature type="transmembrane region" description="Helical" evidence="9">
    <location>
        <begin position="63"/>
        <end position="82"/>
    </location>
</feature>
<comment type="subcellular location">
    <subcellularLocation>
        <location evidence="1">Cell membrane</location>
        <topology evidence="1">Multi-pass membrane protein</topology>
    </subcellularLocation>
</comment>
<comment type="similarity">
    <text evidence="2">Belongs to the autoinducer-2 exporter (AI-2E) (TC 2.A.86) family.</text>
</comment>
<comment type="caution">
    <text evidence="10">The sequence shown here is derived from an EMBL/GenBank/DDBJ whole genome shotgun (WGS) entry which is preliminary data.</text>
</comment>
<organism evidence="10 11">
    <name type="scientific">Bordetella genomosp. 11</name>
    <dbReference type="NCBI Taxonomy" id="1416808"/>
    <lineage>
        <taxon>Bacteria</taxon>
        <taxon>Pseudomonadati</taxon>
        <taxon>Pseudomonadota</taxon>
        <taxon>Betaproteobacteria</taxon>
        <taxon>Burkholderiales</taxon>
        <taxon>Alcaligenaceae</taxon>
        <taxon>Bordetella</taxon>
    </lineage>
</organism>
<dbReference type="Proteomes" id="UP000215767">
    <property type="component" value="Unassembled WGS sequence"/>
</dbReference>
<feature type="transmembrane region" description="Helical" evidence="9">
    <location>
        <begin position="244"/>
        <end position="271"/>
    </location>
</feature>
<evidence type="ECO:0000256" key="5">
    <source>
        <dbReference type="ARBA" id="ARBA00022692"/>
    </source>
</evidence>
<gene>
    <name evidence="10" type="ORF">CAL28_16235</name>
</gene>
<dbReference type="Pfam" id="PF01594">
    <property type="entry name" value="AI-2E_transport"/>
    <property type="match status" value="1"/>
</dbReference>
<evidence type="ECO:0000256" key="2">
    <source>
        <dbReference type="ARBA" id="ARBA00009773"/>
    </source>
</evidence>
<evidence type="ECO:0000256" key="6">
    <source>
        <dbReference type="ARBA" id="ARBA00022989"/>
    </source>
</evidence>
<dbReference type="RefSeq" id="WP_094842319.1">
    <property type="nucleotide sequence ID" value="NZ_NEVS01000004.1"/>
</dbReference>
<dbReference type="NCBIfam" id="NF008216">
    <property type="entry name" value="PRK10983.1"/>
    <property type="match status" value="1"/>
</dbReference>
<feature type="transmembrane region" description="Helical" evidence="9">
    <location>
        <begin position="215"/>
        <end position="237"/>
    </location>
</feature>
<proteinExistence type="inferred from homology"/>
<dbReference type="OrthoDB" id="106838at2"/>
<dbReference type="PANTHER" id="PTHR21716">
    <property type="entry name" value="TRANSMEMBRANE PROTEIN"/>
    <property type="match status" value="1"/>
</dbReference>
<feature type="transmembrane region" description="Helical" evidence="9">
    <location>
        <begin position="308"/>
        <end position="335"/>
    </location>
</feature>
<evidence type="ECO:0000256" key="1">
    <source>
        <dbReference type="ARBA" id="ARBA00004651"/>
    </source>
</evidence>
<dbReference type="EMBL" id="NEVS01000004">
    <property type="protein sequence ID" value="OZI60912.1"/>
    <property type="molecule type" value="Genomic_DNA"/>
</dbReference>
<keyword evidence="11" id="KW-1185">Reference proteome</keyword>
<dbReference type="InterPro" id="IPR002549">
    <property type="entry name" value="AI-2E-like"/>
</dbReference>
<protein>
    <recommendedName>
        <fullName evidence="12">AI-2E family transporter</fullName>
    </recommendedName>
</protein>
<evidence type="ECO:0000313" key="10">
    <source>
        <dbReference type="EMBL" id="OZI60912.1"/>
    </source>
</evidence>
<evidence type="ECO:0008006" key="12">
    <source>
        <dbReference type="Google" id="ProtNLM"/>
    </source>
</evidence>
<evidence type="ECO:0000256" key="4">
    <source>
        <dbReference type="ARBA" id="ARBA00022475"/>
    </source>
</evidence>
<feature type="transmembrane region" description="Helical" evidence="9">
    <location>
        <begin position="36"/>
        <end position="54"/>
    </location>
</feature>
<feature type="transmembrane region" description="Helical" evidence="9">
    <location>
        <begin position="277"/>
        <end position="296"/>
    </location>
</feature>
<evidence type="ECO:0000256" key="7">
    <source>
        <dbReference type="ARBA" id="ARBA00023136"/>
    </source>
</evidence>
<name>A0A261UHN5_9BORD</name>
<evidence type="ECO:0000256" key="8">
    <source>
        <dbReference type="SAM" id="MobiDB-lite"/>
    </source>
</evidence>
<dbReference type="GO" id="GO:0005886">
    <property type="term" value="C:plasma membrane"/>
    <property type="evidence" value="ECO:0007669"/>
    <property type="project" value="UniProtKB-SubCell"/>
</dbReference>
<dbReference type="PANTHER" id="PTHR21716:SF67">
    <property type="entry name" value="TRANSPORT PROTEIN YDIK-RELATED"/>
    <property type="match status" value="1"/>
</dbReference>
<evidence type="ECO:0000313" key="11">
    <source>
        <dbReference type="Proteomes" id="UP000215767"/>
    </source>
</evidence>
<feature type="transmembrane region" description="Helical" evidence="9">
    <location>
        <begin position="12"/>
        <end position="30"/>
    </location>
</feature>
<keyword evidence="7 9" id="KW-0472">Membrane</keyword>
<keyword evidence="5 9" id="KW-0812">Transmembrane</keyword>
<evidence type="ECO:0000256" key="3">
    <source>
        <dbReference type="ARBA" id="ARBA00022448"/>
    </source>
</evidence>
<feature type="transmembrane region" description="Helical" evidence="9">
    <location>
        <begin position="158"/>
        <end position="180"/>
    </location>
</feature>
<evidence type="ECO:0000256" key="9">
    <source>
        <dbReference type="SAM" id="Phobius"/>
    </source>
</evidence>
<keyword evidence="4" id="KW-1003">Cell membrane</keyword>
<sequence>MSQPDRGDIARVFFLIVVLSALLAGSVYVLRPFIPGLIWATTIVVASWPLLLAVERRLGKRRWLAVTVMMAGLVVVMVLPLYHTIATLAERANEIMVAIRKLPTYALLPPPGWVRDIPLIGHRTATEWQRLSDAGPGGLLARIEPYLTLAARWVLGRAAVLGAFAVHMLVTLVFSGILYARGEAAGAFVSRLAVRLAGPAGEGAILLAGQAVRAVALGIVLTAIVQATLGGLGLWLAGVPAAGILTAIMLLLCVAQIGPLLPMAFGVIWLYRLDANLAATLLLLWGIFIGTMDNVLRPLLISRGVRLPLLLILCGVVGGLLAFGPVGLFIGPVILAVTHVMLRTWVDGVPLSHATPDVQGAAMPPRHATPDPQGDAPPQPPAARDQAART</sequence>
<feature type="region of interest" description="Disordered" evidence="8">
    <location>
        <begin position="359"/>
        <end position="390"/>
    </location>
</feature>
<accession>A0A261UHN5</accession>